<protein>
    <recommendedName>
        <fullName evidence="1">Calcineurin-like phosphoesterase domain-containing protein</fullName>
    </recommendedName>
</protein>
<comment type="caution">
    <text evidence="2">The sequence shown here is derived from an EMBL/GenBank/DDBJ whole genome shotgun (WGS) entry which is preliminary data.</text>
</comment>
<evidence type="ECO:0000259" key="1">
    <source>
        <dbReference type="Pfam" id="PF00149"/>
    </source>
</evidence>
<evidence type="ECO:0000313" key="3">
    <source>
        <dbReference type="Proteomes" id="UP000231019"/>
    </source>
</evidence>
<dbReference type="Proteomes" id="UP000231019">
    <property type="component" value="Unassembled WGS sequence"/>
</dbReference>
<dbReference type="AlphaFoldDB" id="A0A2M7FZP2"/>
<dbReference type="PANTHER" id="PTHR42850:SF4">
    <property type="entry name" value="ZINC-DEPENDENT ENDOPOLYPHOSPHATASE"/>
    <property type="match status" value="1"/>
</dbReference>
<dbReference type="GO" id="GO:0005737">
    <property type="term" value="C:cytoplasm"/>
    <property type="evidence" value="ECO:0007669"/>
    <property type="project" value="TreeGrafter"/>
</dbReference>
<dbReference type="InterPro" id="IPR006186">
    <property type="entry name" value="Ser/Thr-sp_prot-phosphatase"/>
</dbReference>
<dbReference type="Pfam" id="PF00149">
    <property type="entry name" value="Metallophos"/>
    <property type="match status" value="1"/>
</dbReference>
<dbReference type="SUPFAM" id="SSF56300">
    <property type="entry name" value="Metallo-dependent phosphatases"/>
    <property type="match status" value="1"/>
</dbReference>
<evidence type="ECO:0000313" key="2">
    <source>
        <dbReference type="EMBL" id="PIW14882.1"/>
    </source>
</evidence>
<accession>A0A2M7FZP2</accession>
<dbReference type="PRINTS" id="PR00114">
    <property type="entry name" value="STPHPHTASE"/>
</dbReference>
<name>A0A2M7FZP2_9BACT</name>
<dbReference type="InterPro" id="IPR050126">
    <property type="entry name" value="Ap4A_hydrolase"/>
</dbReference>
<organism evidence="2 3">
    <name type="scientific">bacterium (Candidatus Blackallbacteria) CG17_big_fil_post_rev_8_21_14_2_50_48_46</name>
    <dbReference type="NCBI Taxonomy" id="2014261"/>
    <lineage>
        <taxon>Bacteria</taxon>
        <taxon>Candidatus Blackallbacteria</taxon>
    </lineage>
</organism>
<proteinExistence type="predicted"/>
<dbReference type="EMBL" id="PFFQ01000055">
    <property type="protein sequence ID" value="PIW14882.1"/>
    <property type="molecule type" value="Genomic_DNA"/>
</dbReference>
<dbReference type="InterPro" id="IPR029052">
    <property type="entry name" value="Metallo-depent_PP-like"/>
</dbReference>
<dbReference type="InterPro" id="IPR004843">
    <property type="entry name" value="Calcineurin-like_PHP"/>
</dbReference>
<dbReference type="PANTHER" id="PTHR42850">
    <property type="entry name" value="METALLOPHOSPHOESTERASE"/>
    <property type="match status" value="1"/>
</dbReference>
<dbReference type="GO" id="GO:0016791">
    <property type="term" value="F:phosphatase activity"/>
    <property type="evidence" value="ECO:0007669"/>
    <property type="project" value="TreeGrafter"/>
</dbReference>
<sequence length="261" mass="29679">MQPTILIGDVHGCLDELRLLWSRLPLTKETRIIFLGDLIDRGPDSVGVLEFVEEQSTRYPFLTLLLGNHELKAIAHYYHGDPSQVCLKERHIHFLETALPYFSFENGKYLAVHGGIYPAFWNQYSQLPPVASRDLWDARLLQAVERFCFCRYVDAKGYPVPLGKQSSQDDYWADIYPGHYGTVFFGHQPFFKGPTLFPHAIALDNGCAFGGELSAAILDEDAKVRFLSVKALRAYSPYINYGNRIASYQRESLKIPHLSFG</sequence>
<feature type="domain" description="Calcineurin-like phosphoesterase" evidence="1">
    <location>
        <begin position="5"/>
        <end position="189"/>
    </location>
</feature>
<dbReference type="Gene3D" id="3.60.21.10">
    <property type="match status" value="1"/>
</dbReference>
<reference evidence="2 3" key="1">
    <citation type="submission" date="2017-09" db="EMBL/GenBank/DDBJ databases">
        <title>Depth-based differentiation of microbial function through sediment-hosted aquifers and enrichment of novel symbionts in the deep terrestrial subsurface.</title>
        <authorList>
            <person name="Probst A.J."/>
            <person name="Ladd B."/>
            <person name="Jarett J.K."/>
            <person name="Geller-Mcgrath D.E."/>
            <person name="Sieber C.M."/>
            <person name="Emerson J.B."/>
            <person name="Anantharaman K."/>
            <person name="Thomas B.C."/>
            <person name="Malmstrom R."/>
            <person name="Stieglmeier M."/>
            <person name="Klingl A."/>
            <person name="Woyke T."/>
            <person name="Ryan C.M."/>
            <person name="Banfield J.F."/>
        </authorList>
    </citation>
    <scope>NUCLEOTIDE SEQUENCE [LARGE SCALE GENOMIC DNA]</scope>
    <source>
        <strain evidence="2">CG17_big_fil_post_rev_8_21_14_2_50_48_46</strain>
    </source>
</reference>
<gene>
    <name evidence="2" type="ORF">COW36_19725</name>
</gene>